<sequence>MGKIPLICEEVKKGGVPTSYNLST</sequence>
<organism evidence="1">
    <name type="scientific">marine metagenome</name>
    <dbReference type="NCBI Taxonomy" id="408172"/>
    <lineage>
        <taxon>unclassified sequences</taxon>
        <taxon>metagenomes</taxon>
        <taxon>ecological metagenomes</taxon>
    </lineage>
</organism>
<dbReference type="EMBL" id="UINC01156315">
    <property type="protein sequence ID" value="SVD52666.1"/>
    <property type="molecule type" value="Genomic_DNA"/>
</dbReference>
<dbReference type="AlphaFoldDB" id="A0A382W1E7"/>
<proteinExistence type="predicted"/>
<reference evidence="1" key="1">
    <citation type="submission" date="2018-05" db="EMBL/GenBank/DDBJ databases">
        <authorList>
            <person name="Lanie J.A."/>
            <person name="Ng W.-L."/>
            <person name="Kazmierczak K.M."/>
            <person name="Andrzejewski T.M."/>
            <person name="Davidsen T.M."/>
            <person name="Wayne K.J."/>
            <person name="Tettelin H."/>
            <person name="Glass J.I."/>
            <person name="Rusch D."/>
            <person name="Podicherti R."/>
            <person name="Tsui H.-C.T."/>
            <person name="Winkler M.E."/>
        </authorList>
    </citation>
    <scope>NUCLEOTIDE SEQUENCE</scope>
</reference>
<evidence type="ECO:0000313" key="1">
    <source>
        <dbReference type="EMBL" id="SVD52666.1"/>
    </source>
</evidence>
<name>A0A382W1E7_9ZZZZ</name>
<protein>
    <submittedName>
        <fullName evidence="1">Uncharacterized protein</fullName>
    </submittedName>
</protein>
<gene>
    <name evidence="1" type="ORF">METZ01_LOCUS405520</name>
</gene>
<accession>A0A382W1E7</accession>